<dbReference type="NCBIfam" id="TIGR00029">
    <property type="entry name" value="S20"/>
    <property type="match status" value="1"/>
</dbReference>
<dbReference type="SUPFAM" id="SSF46992">
    <property type="entry name" value="Ribosomal protein S20"/>
    <property type="match status" value="1"/>
</dbReference>
<dbReference type="Proteomes" id="UP000321926">
    <property type="component" value="Unassembled WGS sequence"/>
</dbReference>
<feature type="region of interest" description="Disordered" evidence="9">
    <location>
        <begin position="1"/>
        <end position="24"/>
    </location>
</feature>
<dbReference type="GO" id="GO:0005829">
    <property type="term" value="C:cytosol"/>
    <property type="evidence" value="ECO:0007669"/>
    <property type="project" value="TreeGrafter"/>
</dbReference>
<protein>
    <recommendedName>
        <fullName evidence="7 8">Small ribosomal subunit protein bS20</fullName>
    </recommendedName>
</protein>
<comment type="function">
    <text evidence="1 8">Binds directly to 16S ribosomal RNA.</text>
</comment>
<keyword evidence="11" id="KW-1185">Reference proteome</keyword>
<evidence type="ECO:0000313" key="10">
    <source>
        <dbReference type="EMBL" id="TXK45914.1"/>
    </source>
</evidence>
<dbReference type="GO" id="GO:0003735">
    <property type="term" value="F:structural constituent of ribosome"/>
    <property type="evidence" value="ECO:0007669"/>
    <property type="project" value="InterPro"/>
</dbReference>
<dbReference type="Gene3D" id="1.20.58.110">
    <property type="entry name" value="Ribosomal protein S20"/>
    <property type="match status" value="1"/>
</dbReference>
<evidence type="ECO:0000313" key="11">
    <source>
        <dbReference type="Proteomes" id="UP000321926"/>
    </source>
</evidence>
<evidence type="ECO:0000256" key="5">
    <source>
        <dbReference type="ARBA" id="ARBA00022980"/>
    </source>
</evidence>
<dbReference type="GO" id="GO:0070181">
    <property type="term" value="F:small ribosomal subunit rRNA binding"/>
    <property type="evidence" value="ECO:0007669"/>
    <property type="project" value="TreeGrafter"/>
</dbReference>
<gene>
    <name evidence="8" type="primary">rpsT</name>
    <name evidence="10" type="ORF">FVR03_11450</name>
</gene>
<dbReference type="GO" id="GO:0015935">
    <property type="term" value="C:small ribosomal subunit"/>
    <property type="evidence" value="ECO:0007669"/>
    <property type="project" value="TreeGrafter"/>
</dbReference>
<evidence type="ECO:0000256" key="8">
    <source>
        <dbReference type="HAMAP-Rule" id="MF_00500"/>
    </source>
</evidence>
<comment type="similarity">
    <text evidence="2 8">Belongs to the bacterial ribosomal protein bS20 family.</text>
</comment>
<reference evidence="10 11" key="1">
    <citation type="submission" date="2019-08" db="EMBL/GenBank/DDBJ databases">
        <authorList>
            <person name="Shi S."/>
        </authorList>
    </citation>
    <scope>NUCLEOTIDE SEQUENCE [LARGE SCALE GENOMIC DNA]</scope>
    <source>
        <strain evidence="10 11">GY10130</strain>
    </source>
</reference>
<feature type="compositionally biased region" description="Basic residues" evidence="9">
    <location>
        <begin position="1"/>
        <end position="23"/>
    </location>
</feature>
<dbReference type="HAMAP" id="MF_00500">
    <property type="entry name" value="Ribosomal_bS20"/>
    <property type="match status" value="1"/>
</dbReference>
<proteinExistence type="inferred from homology"/>
<dbReference type="EMBL" id="VRTY01000038">
    <property type="protein sequence ID" value="TXK45914.1"/>
    <property type="molecule type" value="Genomic_DNA"/>
</dbReference>
<comment type="caution">
    <text evidence="10">The sequence shown here is derived from an EMBL/GenBank/DDBJ whole genome shotgun (WGS) entry which is preliminary data.</text>
</comment>
<keyword evidence="4 8" id="KW-0694">RNA-binding</keyword>
<evidence type="ECO:0000256" key="1">
    <source>
        <dbReference type="ARBA" id="ARBA00003134"/>
    </source>
</evidence>
<evidence type="ECO:0000256" key="7">
    <source>
        <dbReference type="ARBA" id="ARBA00035136"/>
    </source>
</evidence>
<dbReference type="InterPro" id="IPR002583">
    <property type="entry name" value="Ribosomal_bS20"/>
</dbReference>
<evidence type="ECO:0000256" key="3">
    <source>
        <dbReference type="ARBA" id="ARBA00022730"/>
    </source>
</evidence>
<organism evidence="10 11">
    <name type="scientific">Pontibacter qinzhouensis</name>
    <dbReference type="NCBI Taxonomy" id="2603253"/>
    <lineage>
        <taxon>Bacteria</taxon>
        <taxon>Pseudomonadati</taxon>
        <taxon>Bacteroidota</taxon>
        <taxon>Cytophagia</taxon>
        <taxon>Cytophagales</taxon>
        <taxon>Hymenobacteraceae</taxon>
        <taxon>Pontibacter</taxon>
    </lineage>
</organism>
<sequence>MANHKSALKRIRANNAKRLRNRYQAKTTRTFIKRLKNTTDQAEAQELYKTVASMIDRLAKKNIIHKNKASNNKSKLAKHVNSLAAAA</sequence>
<keyword evidence="5 8" id="KW-0689">Ribosomal protein</keyword>
<dbReference type="Pfam" id="PF01649">
    <property type="entry name" value="Ribosomal_S20p"/>
    <property type="match status" value="1"/>
</dbReference>
<keyword evidence="6 8" id="KW-0687">Ribonucleoprotein</keyword>
<accession>A0A5C8K9W1</accession>
<dbReference type="InterPro" id="IPR036510">
    <property type="entry name" value="Ribosomal_bS20_sf"/>
</dbReference>
<dbReference type="OrthoDB" id="9808392at2"/>
<keyword evidence="3 8" id="KW-0699">rRNA-binding</keyword>
<evidence type="ECO:0000256" key="6">
    <source>
        <dbReference type="ARBA" id="ARBA00023274"/>
    </source>
</evidence>
<dbReference type="PANTHER" id="PTHR33398:SF1">
    <property type="entry name" value="SMALL RIBOSOMAL SUBUNIT PROTEIN BS20C"/>
    <property type="match status" value="1"/>
</dbReference>
<evidence type="ECO:0000256" key="2">
    <source>
        <dbReference type="ARBA" id="ARBA00007634"/>
    </source>
</evidence>
<name>A0A5C8K9W1_9BACT</name>
<dbReference type="RefSeq" id="WP_147921889.1">
    <property type="nucleotide sequence ID" value="NZ_VRTY01000038.1"/>
</dbReference>
<evidence type="ECO:0000256" key="4">
    <source>
        <dbReference type="ARBA" id="ARBA00022884"/>
    </source>
</evidence>
<dbReference type="GO" id="GO:0006412">
    <property type="term" value="P:translation"/>
    <property type="evidence" value="ECO:0007669"/>
    <property type="project" value="UniProtKB-UniRule"/>
</dbReference>
<dbReference type="AlphaFoldDB" id="A0A5C8K9W1"/>
<dbReference type="PANTHER" id="PTHR33398">
    <property type="entry name" value="30S RIBOSOMAL PROTEIN S20"/>
    <property type="match status" value="1"/>
</dbReference>
<evidence type="ECO:0000256" key="9">
    <source>
        <dbReference type="SAM" id="MobiDB-lite"/>
    </source>
</evidence>